<dbReference type="CDD" id="cd03344">
    <property type="entry name" value="GroEL"/>
    <property type="match status" value="1"/>
</dbReference>
<dbReference type="GO" id="GO:0005737">
    <property type="term" value="C:cytoplasm"/>
    <property type="evidence" value="ECO:0007669"/>
    <property type="project" value="UniProtKB-SubCell"/>
</dbReference>
<evidence type="ECO:0000313" key="10">
    <source>
        <dbReference type="EMBL" id="NLD25158.1"/>
    </source>
</evidence>
<dbReference type="InterPro" id="IPR027410">
    <property type="entry name" value="TCP-1-like_intermed_sf"/>
</dbReference>
<dbReference type="NCBIfam" id="NF009488">
    <property type="entry name" value="PRK12850.1"/>
    <property type="match status" value="1"/>
</dbReference>
<accession>A0A847CYY3</accession>
<dbReference type="Proteomes" id="UP000545876">
    <property type="component" value="Unassembled WGS sequence"/>
</dbReference>
<dbReference type="SUPFAM" id="SSF54849">
    <property type="entry name" value="GroEL-intermediate domain like"/>
    <property type="match status" value="1"/>
</dbReference>
<protein>
    <recommendedName>
        <fullName evidence="6">Chaperonin GroEL</fullName>
        <ecNumber evidence="6">5.6.1.7</ecNumber>
    </recommendedName>
    <alternativeName>
        <fullName evidence="6">60 kDa chaperonin</fullName>
    </alternativeName>
    <alternativeName>
        <fullName evidence="6">Chaperonin-60</fullName>
        <shortName evidence="6">Cpn60</shortName>
    </alternativeName>
</protein>
<sequence length="540" mass="57680">MSKAIIYNEEARKSLKDGVDTIANAVKVTLGPKGRNVAIAKSFGSQVVTKDGVTVAKEIEEKDPFKNVGVEMIKEASNRVNELAGDGTTTVTVLAQAIANVGFKNVAAGANPISLKRGLDKGTEIILGELSKKAKKITTKEEISQVATISTNNDKDLGDMIAGVFDKVGKDGVITVEEAKGFKDEVEYTEGMEFDNGYVSAYFVNNAETLETVMENPYIFITDKKLSNLQDIQAIAEKVLGAADRPMVIIADDIENQALATLVVNKLRGTLDVVAIKAPGFGDRKKEMLKDLSVLTGAEYISEELGKTLDKVELTDLGSAKRVVVTKEKTIIVEGKGAKNSISERVKEIKTQIEKTSSEYDKEKLQERLAKLDGGVAVIKVGAASEVEAKEKKMRIEDAINATRAAIEEGVVAGGGLALHNSKKSLEKVKLEDSDEQLGIDILKSVLSEPLKQIAENAGADGAVVASECKGNVGFNAKTGEFVDLIEAGIIDPVKVARLVLTNAVSVASMLVTTEAVVAEIPEEKEHSHSNEMGGMPGMM</sequence>
<dbReference type="InterPro" id="IPR002423">
    <property type="entry name" value="Cpn60/GroEL/TCP-1"/>
</dbReference>
<keyword evidence="2 6" id="KW-0547">Nucleotide-binding</keyword>
<dbReference type="GO" id="GO:0051082">
    <property type="term" value="F:unfolded protein binding"/>
    <property type="evidence" value="ECO:0007669"/>
    <property type="project" value="UniProtKB-UniRule"/>
</dbReference>
<dbReference type="EC" id="5.6.1.7" evidence="6"/>
<keyword evidence="9" id="KW-0175">Coiled coil</keyword>
<dbReference type="InterPro" id="IPR018370">
    <property type="entry name" value="Chaperonin_Cpn60_CS"/>
</dbReference>
<name>A0A847CYY3_9BACT</name>
<dbReference type="GO" id="GO:0140662">
    <property type="term" value="F:ATP-dependent protein folding chaperone"/>
    <property type="evidence" value="ECO:0007669"/>
    <property type="project" value="InterPro"/>
</dbReference>
<evidence type="ECO:0000256" key="4">
    <source>
        <dbReference type="ARBA" id="ARBA00023186"/>
    </source>
</evidence>
<evidence type="ECO:0000256" key="6">
    <source>
        <dbReference type="HAMAP-Rule" id="MF_00600"/>
    </source>
</evidence>
<comment type="function">
    <text evidence="6 8">Together with its co-chaperonin GroES, plays an essential role in assisting protein folding. The GroEL-GroES system forms a nano-cage that allows encapsulation of the non-native substrate proteins and provides a physical environment optimized to promote and accelerate protein folding.</text>
</comment>
<keyword evidence="5 6" id="KW-0413">Isomerase</keyword>
<comment type="caution">
    <text evidence="6">Lacks conserved residue(s) required for the propagation of feature annotation.</text>
</comment>
<organism evidence="10 11">
    <name type="scientific">Candidatus Dojkabacteria bacterium</name>
    <dbReference type="NCBI Taxonomy" id="2099670"/>
    <lineage>
        <taxon>Bacteria</taxon>
        <taxon>Candidatus Dojkabacteria</taxon>
    </lineage>
</organism>
<dbReference type="NCBIfam" id="NF009487">
    <property type="entry name" value="PRK12849.1"/>
    <property type="match status" value="1"/>
</dbReference>
<dbReference type="EMBL" id="JAAZBX010000002">
    <property type="protein sequence ID" value="NLD25158.1"/>
    <property type="molecule type" value="Genomic_DNA"/>
</dbReference>
<evidence type="ECO:0000256" key="7">
    <source>
        <dbReference type="RuleBase" id="RU000418"/>
    </source>
</evidence>
<feature type="binding site" evidence="6">
    <location>
        <begin position="86"/>
        <end position="90"/>
    </location>
    <ligand>
        <name>ATP</name>
        <dbReference type="ChEBI" id="CHEBI:30616"/>
    </ligand>
</feature>
<evidence type="ECO:0000256" key="3">
    <source>
        <dbReference type="ARBA" id="ARBA00022840"/>
    </source>
</evidence>
<dbReference type="GO" id="GO:0005524">
    <property type="term" value="F:ATP binding"/>
    <property type="evidence" value="ECO:0007669"/>
    <property type="project" value="UniProtKB-UniRule"/>
</dbReference>
<keyword evidence="4 6" id="KW-0143">Chaperone</keyword>
<dbReference type="HAMAP" id="MF_00600">
    <property type="entry name" value="CH60"/>
    <property type="match status" value="1"/>
</dbReference>
<feature type="binding site" evidence="6">
    <location>
        <position position="415"/>
    </location>
    <ligand>
        <name>ATP</name>
        <dbReference type="ChEBI" id="CHEBI:30616"/>
    </ligand>
</feature>
<feature type="binding site" evidence="6">
    <location>
        <begin position="29"/>
        <end position="32"/>
    </location>
    <ligand>
        <name>ATP</name>
        <dbReference type="ChEBI" id="CHEBI:30616"/>
    </ligand>
</feature>
<keyword evidence="6" id="KW-0963">Cytoplasm</keyword>
<feature type="binding site" evidence="6">
    <location>
        <position position="492"/>
    </location>
    <ligand>
        <name>ATP</name>
        <dbReference type="ChEBI" id="CHEBI:30616"/>
    </ligand>
</feature>
<evidence type="ECO:0000256" key="8">
    <source>
        <dbReference type="RuleBase" id="RU000419"/>
    </source>
</evidence>
<comment type="caution">
    <text evidence="10">The sequence shown here is derived from an EMBL/GenBank/DDBJ whole genome shotgun (WGS) entry which is preliminary data.</text>
</comment>
<feature type="coiled-coil region" evidence="9">
    <location>
        <begin position="339"/>
        <end position="366"/>
    </location>
</feature>
<reference evidence="10 11" key="1">
    <citation type="journal article" date="2020" name="Biotechnol. Biofuels">
        <title>New insights from the biogas microbiome by comprehensive genome-resolved metagenomics of nearly 1600 species originating from multiple anaerobic digesters.</title>
        <authorList>
            <person name="Campanaro S."/>
            <person name="Treu L."/>
            <person name="Rodriguez-R L.M."/>
            <person name="Kovalovszki A."/>
            <person name="Ziels R.M."/>
            <person name="Maus I."/>
            <person name="Zhu X."/>
            <person name="Kougias P.G."/>
            <person name="Basile A."/>
            <person name="Luo G."/>
            <person name="Schluter A."/>
            <person name="Konstantinidis K.T."/>
            <person name="Angelidaki I."/>
        </authorList>
    </citation>
    <scope>NUCLEOTIDE SEQUENCE [LARGE SCALE GENOMIC DNA]</scope>
    <source>
        <strain evidence="10">AS06rmzACSIP_65</strain>
    </source>
</reference>
<feature type="binding site" evidence="6">
    <location>
        <position position="50"/>
    </location>
    <ligand>
        <name>ATP</name>
        <dbReference type="ChEBI" id="CHEBI:30616"/>
    </ligand>
</feature>
<dbReference type="Gene3D" id="3.50.7.10">
    <property type="entry name" value="GroEL"/>
    <property type="match status" value="1"/>
</dbReference>
<dbReference type="NCBIfam" id="TIGR02348">
    <property type="entry name" value="GroEL"/>
    <property type="match status" value="1"/>
</dbReference>
<dbReference type="PANTHER" id="PTHR45633">
    <property type="entry name" value="60 KDA HEAT SHOCK PROTEIN, MITOCHONDRIAL"/>
    <property type="match status" value="1"/>
</dbReference>
<dbReference type="InterPro" id="IPR027413">
    <property type="entry name" value="GROEL-like_equatorial_sf"/>
</dbReference>
<keyword evidence="3 6" id="KW-0067">ATP-binding</keyword>
<dbReference type="Gene3D" id="1.10.560.10">
    <property type="entry name" value="GroEL-like equatorial domain"/>
    <property type="match status" value="1"/>
</dbReference>
<proteinExistence type="inferred from homology"/>
<dbReference type="PRINTS" id="PR00298">
    <property type="entry name" value="CHAPERONIN60"/>
</dbReference>
<dbReference type="SUPFAM" id="SSF52029">
    <property type="entry name" value="GroEL apical domain-like"/>
    <property type="match status" value="1"/>
</dbReference>
<evidence type="ECO:0000256" key="5">
    <source>
        <dbReference type="ARBA" id="ARBA00023235"/>
    </source>
</evidence>
<dbReference type="NCBIfam" id="NF009489">
    <property type="entry name" value="PRK12851.1"/>
    <property type="match status" value="1"/>
</dbReference>
<dbReference type="AlphaFoldDB" id="A0A847CYY3"/>
<dbReference type="GO" id="GO:0042026">
    <property type="term" value="P:protein refolding"/>
    <property type="evidence" value="ECO:0007669"/>
    <property type="project" value="UniProtKB-UniRule"/>
</dbReference>
<dbReference type="Gene3D" id="3.30.260.10">
    <property type="entry name" value="TCP-1-like chaperonin intermediate domain"/>
    <property type="match status" value="1"/>
</dbReference>
<comment type="subunit">
    <text evidence="6 8">Forms a cylinder of 14 subunits composed of two heptameric rings stacked back-to-back. Interacts with the co-chaperonin GroES.</text>
</comment>
<dbReference type="Pfam" id="PF00118">
    <property type="entry name" value="Cpn60_TCP1"/>
    <property type="match status" value="1"/>
</dbReference>
<dbReference type="InterPro" id="IPR001844">
    <property type="entry name" value="Cpn60/GroEL"/>
</dbReference>
<dbReference type="GO" id="GO:0016853">
    <property type="term" value="F:isomerase activity"/>
    <property type="evidence" value="ECO:0007669"/>
    <property type="project" value="UniProtKB-KW"/>
</dbReference>
<evidence type="ECO:0000256" key="1">
    <source>
        <dbReference type="ARBA" id="ARBA00006607"/>
    </source>
</evidence>
<gene>
    <name evidence="6 10" type="primary">groL</name>
    <name evidence="6" type="synonym">groEL</name>
    <name evidence="10" type="ORF">GX656_00750</name>
</gene>
<evidence type="ECO:0000256" key="2">
    <source>
        <dbReference type="ARBA" id="ARBA00022741"/>
    </source>
</evidence>
<comment type="subcellular location">
    <subcellularLocation>
        <location evidence="6">Cytoplasm</location>
    </subcellularLocation>
</comment>
<evidence type="ECO:0000313" key="11">
    <source>
        <dbReference type="Proteomes" id="UP000545876"/>
    </source>
</evidence>
<dbReference type="SUPFAM" id="SSF48592">
    <property type="entry name" value="GroEL equatorial domain-like"/>
    <property type="match status" value="1"/>
</dbReference>
<dbReference type="InterPro" id="IPR027409">
    <property type="entry name" value="GroEL-like_apical_dom_sf"/>
</dbReference>
<dbReference type="PROSITE" id="PS00296">
    <property type="entry name" value="CHAPERONINS_CPN60"/>
    <property type="match status" value="1"/>
</dbReference>
<dbReference type="NCBIfam" id="NF000592">
    <property type="entry name" value="PRK00013.1"/>
    <property type="match status" value="1"/>
</dbReference>
<dbReference type="FunFam" id="3.50.7.10:FF:000001">
    <property type="entry name" value="60 kDa chaperonin"/>
    <property type="match status" value="1"/>
</dbReference>
<evidence type="ECO:0000256" key="9">
    <source>
        <dbReference type="SAM" id="Coils"/>
    </source>
</evidence>
<comment type="similarity">
    <text evidence="1 6 7">Belongs to the chaperonin (HSP60) family.</text>
</comment>